<keyword evidence="2" id="KW-1185">Reference proteome</keyword>
<dbReference type="Proteomes" id="UP000235388">
    <property type="component" value="Unassembled WGS sequence"/>
</dbReference>
<protein>
    <submittedName>
        <fullName evidence="1">Uncharacterized protein</fullName>
    </submittedName>
</protein>
<evidence type="ECO:0000313" key="2">
    <source>
        <dbReference type="Proteomes" id="UP000235388"/>
    </source>
</evidence>
<proteinExistence type="predicted"/>
<comment type="caution">
    <text evidence="1">The sequence shown here is derived from an EMBL/GenBank/DDBJ whole genome shotgun (WGS) entry which is preliminary data.</text>
</comment>
<sequence length="73" mass="7539">MKKELFFHLLSPAGSGSLGGLDPLRHGLPGCDFPQFTGPTAKLGRLPHGLNYLGILARSGQAGLLPPASPHGP</sequence>
<organism evidence="1 2">
    <name type="scientific">Puccinia coronata f. sp. avenae</name>
    <dbReference type="NCBI Taxonomy" id="200324"/>
    <lineage>
        <taxon>Eukaryota</taxon>
        <taxon>Fungi</taxon>
        <taxon>Dikarya</taxon>
        <taxon>Basidiomycota</taxon>
        <taxon>Pucciniomycotina</taxon>
        <taxon>Pucciniomycetes</taxon>
        <taxon>Pucciniales</taxon>
        <taxon>Pucciniaceae</taxon>
        <taxon>Puccinia</taxon>
    </lineage>
</organism>
<accession>A0A2N5TQD9</accession>
<reference evidence="1 2" key="1">
    <citation type="submission" date="2017-11" db="EMBL/GenBank/DDBJ databases">
        <title>De novo assembly and phasing of dikaryotic genomes from two isolates of Puccinia coronata f. sp. avenae, the causal agent of oat crown rust.</title>
        <authorList>
            <person name="Miller M.E."/>
            <person name="Zhang Y."/>
            <person name="Omidvar V."/>
            <person name="Sperschneider J."/>
            <person name="Schwessinger B."/>
            <person name="Raley C."/>
            <person name="Palmer J.M."/>
            <person name="Garnica D."/>
            <person name="Upadhyaya N."/>
            <person name="Rathjen J."/>
            <person name="Taylor J.M."/>
            <person name="Park R.F."/>
            <person name="Dodds P.N."/>
            <person name="Hirsch C.D."/>
            <person name="Kianian S.F."/>
            <person name="Figueroa M."/>
        </authorList>
    </citation>
    <scope>NUCLEOTIDE SEQUENCE [LARGE SCALE GENOMIC DNA]</scope>
    <source>
        <strain evidence="1">12NC29</strain>
    </source>
</reference>
<dbReference type="AlphaFoldDB" id="A0A2N5TQD9"/>
<evidence type="ECO:0000313" key="1">
    <source>
        <dbReference type="EMBL" id="PLW27720.1"/>
    </source>
</evidence>
<name>A0A2N5TQD9_9BASI</name>
<gene>
    <name evidence="1" type="ORF">PCANC_27852</name>
</gene>
<dbReference type="EMBL" id="PGCJ01000474">
    <property type="protein sequence ID" value="PLW27720.1"/>
    <property type="molecule type" value="Genomic_DNA"/>
</dbReference>